<proteinExistence type="predicted"/>
<evidence type="ECO:0000313" key="2">
    <source>
        <dbReference type="Proteomes" id="UP000004605"/>
    </source>
</evidence>
<evidence type="ECO:0000313" key="1">
    <source>
        <dbReference type="EMBL" id="EGU47181.1"/>
    </source>
</evidence>
<sequence length="59" mass="6658">GKGYQGKGFPKGKALSRKGKCNQLCWFFREQPPCILVEESVKSLSRKGLQVLELKLPHN</sequence>
<feature type="non-terminal residue" evidence="1">
    <location>
        <position position="1"/>
    </location>
</feature>
<protein>
    <submittedName>
        <fullName evidence="1">Uncharacterized protein</fullName>
    </submittedName>
</protein>
<name>F9RXY1_9VIBR</name>
<keyword evidence="2" id="KW-1185">Reference proteome</keyword>
<dbReference type="AlphaFoldDB" id="F9RXY1"/>
<accession>F9RXY1</accession>
<organism evidence="1 2">
    <name type="scientific">Vibrio ichthyoenteri ATCC 700023</name>
    <dbReference type="NCBI Taxonomy" id="870968"/>
    <lineage>
        <taxon>Bacteria</taxon>
        <taxon>Pseudomonadati</taxon>
        <taxon>Pseudomonadota</taxon>
        <taxon>Gammaproteobacteria</taxon>
        <taxon>Vibrionales</taxon>
        <taxon>Vibrionaceae</taxon>
        <taxon>Vibrio</taxon>
    </lineage>
</organism>
<dbReference type="EMBL" id="AFWF01000027">
    <property type="protein sequence ID" value="EGU47181.1"/>
    <property type="molecule type" value="Genomic_DNA"/>
</dbReference>
<comment type="caution">
    <text evidence="1">The sequence shown here is derived from an EMBL/GenBank/DDBJ whole genome shotgun (WGS) entry which is preliminary data.</text>
</comment>
<reference evidence="1 2" key="1">
    <citation type="journal article" date="2012" name="Int. J. Syst. Evol. Microbiol.">
        <title>Vibrio caribbeanicus sp. nov., isolated from the marine sponge Scleritoderma cyanea.</title>
        <authorList>
            <person name="Hoffmann M."/>
            <person name="Monday S.R."/>
            <person name="Allard M.W."/>
            <person name="Strain E.A."/>
            <person name="Whittaker P."/>
            <person name="Naum M."/>
            <person name="McCarthy P.J."/>
            <person name="Lopez J.V."/>
            <person name="Fischer M."/>
            <person name="Brown E.W."/>
        </authorList>
    </citation>
    <scope>NUCLEOTIDE SEQUENCE [LARGE SCALE GENOMIC DNA]</scope>
    <source>
        <strain evidence="1 2">ATCC 700023</strain>
    </source>
</reference>
<dbReference type="Proteomes" id="UP000004605">
    <property type="component" value="Unassembled WGS sequence"/>
</dbReference>
<gene>
    <name evidence="1" type="ORF">VII00023_19074</name>
</gene>